<reference evidence="4 5" key="1">
    <citation type="submission" date="2017-06" db="EMBL/GenBank/DDBJ databases">
        <authorList>
            <person name="Kim H.J."/>
            <person name="Triplett B.A."/>
        </authorList>
    </citation>
    <scope>NUCLEOTIDE SEQUENCE [LARGE SCALE GENOMIC DNA]</scope>
    <source>
        <strain evidence="4 5">CGMCC 4.2132</strain>
    </source>
</reference>
<dbReference type="Proteomes" id="UP000198282">
    <property type="component" value="Unassembled WGS sequence"/>
</dbReference>
<keyword evidence="2" id="KW-0812">Transmembrane</keyword>
<gene>
    <name evidence="4" type="ORF">SAMN05216276_1002348</name>
</gene>
<dbReference type="GO" id="GO:0016791">
    <property type="term" value="F:phosphatase activity"/>
    <property type="evidence" value="ECO:0007669"/>
    <property type="project" value="TreeGrafter"/>
</dbReference>
<dbReference type="EMBL" id="FZOD01000002">
    <property type="protein sequence ID" value="SNS02653.1"/>
    <property type="molecule type" value="Genomic_DNA"/>
</dbReference>
<dbReference type="AlphaFoldDB" id="A0A239B5Z3"/>
<dbReference type="SMART" id="SM00331">
    <property type="entry name" value="PP2C_SIG"/>
    <property type="match status" value="1"/>
</dbReference>
<keyword evidence="2" id="KW-0472">Membrane</keyword>
<feature type="transmembrane region" description="Helical" evidence="2">
    <location>
        <begin position="43"/>
        <end position="62"/>
    </location>
</feature>
<evidence type="ECO:0000259" key="3">
    <source>
        <dbReference type="SMART" id="SM00331"/>
    </source>
</evidence>
<dbReference type="InterPro" id="IPR001932">
    <property type="entry name" value="PPM-type_phosphatase-like_dom"/>
</dbReference>
<dbReference type="InterPro" id="IPR036457">
    <property type="entry name" value="PPM-type-like_dom_sf"/>
</dbReference>
<feature type="transmembrane region" description="Helical" evidence="2">
    <location>
        <begin position="99"/>
        <end position="125"/>
    </location>
</feature>
<keyword evidence="1" id="KW-0378">Hydrolase</keyword>
<keyword evidence="5" id="KW-1185">Reference proteome</keyword>
<evidence type="ECO:0000313" key="4">
    <source>
        <dbReference type="EMBL" id="SNS02653.1"/>
    </source>
</evidence>
<evidence type="ECO:0000256" key="2">
    <source>
        <dbReference type="SAM" id="Phobius"/>
    </source>
</evidence>
<feature type="transmembrane region" description="Helical" evidence="2">
    <location>
        <begin position="68"/>
        <end position="87"/>
    </location>
</feature>
<keyword evidence="2" id="KW-1133">Transmembrane helix</keyword>
<sequence>MPVEEIVRSVWSPGEEVFYSASGEGRPPERGTFILRRPGVARYRLLLVTLTAAALAVGPLSATVGTGWAPPILLAPILLLGGLRLRLPAMGLLTTASFISVVITLTAAVQPAQLIALIVVAGLALRLSHMRGGVGIYGLRGDQALIELKQRLQRMCQMPTLPRGWGRKAVIRRAPGSLFGGDFLVSCQEGDNLQVALVDVSGKGGDAASRAMMLAGTFGGLLGATPAPDFLPACNAYLMREDGREGLVTAVHLDLNLSTGRYVITCAGHPPPAKFGRGSGAWELSTAQGIALGVVSDARWDSVQGTLRKGDALMLFTDGMWGSRADVDAGIDRLLGQAGILVQQGYDKAAALIRELSHGDDDSAMVLIWRT</sequence>
<organism evidence="4 5">
    <name type="scientific">Streptosporangium subroseum</name>
    <dbReference type="NCBI Taxonomy" id="106412"/>
    <lineage>
        <taxon>Bacteria</taxon>
        <taxon>Bacillati</taxon>
        <taxon>Actinomycetota</taxon>
        <taxon>Actinomycetes</taxon>
        <taxon>Streptosporangiales</taxon>
        <taxon>Streptosporangiaceae</taxon>
        <taxon>Streptosporangium</taxon>
    </lineage>
</organism>
<feature type="domain" description="PPM-type phosphatase" evidence="3">
    <location>
        <begin position="161"/>
        <end position="370"/>
    </location>
</feature>
<accession>A0A239B5Z3</accession>
<dbReference type="Gene3D" id="3.60.40.10">
    <property type="entry name" value="PPM-type phosphatase domain"/>
    <property type="match status" value="1"/>
</dbReference>
<name>A0A239B5Z3_9ACTN</name>
<evidence type="ECO:0000313" key="5">
    <source>
        <dbReference type="Proteomes" id="UP000198282"/>
    </source>
</evidence>
<dbReference type="PANTHER" id="PTHR43156">
    <property type="entry name" value="STAGE II SPORULATION PROTEIN E-RELATED"/>
    <property type="match status" value="1"/>
</dbReference>
<dbReference type="PANTHER" id="PTHR43156:SF2">
    <property type="entry name" value="STAGE II SPORULATION PROTEIN E"/>
    <property type="match status" value="1"/>
</dbReference>
<dbReference type="Pfam" id="PF07228">
    <property type="entry name" value="SpoIIE"/>
    <property type="match status" value="1"/>
</dbReference>
<dbReference type="OrthoDB" id="3532192at2"/>
<dbReference type="RefSeq" id="WP_089205710.1">
    <property type="nucleotide sequence ID" value="NZ_FZOD01000002.1"/>
</dbReference>
<proteinExistence type="predicted"/>
<dbReference type="InterPro" id="IPR052016">
    <property type="entry name" value="Bact_Sigma-Reg"/>
</dbReference>
<evidence type="ECO:0000256" key="1">
    <source>
        <dbReference type="ARBA" id="ARBA00022801"/>
    </source>
</evidence>
<protein>
    <submittedName>
        <fullName evidence="4">Stage II sporulation protein E (SpoIIE)</fullName>
    </submittedName>
</protein>